<dbReference type="Proteomes" id="UP001301152">
    <property type="component" value="Unassembled WGS sequence"/>
</dbReference>
<name>A0ABT3QG82_9PROT</name>
<feature type="compositionally biased region" description="Basic and acidic residues" evidence="1">
    <location>
        <begin position="1"/>
        <end position="10"/>
    </location>
</feature>
<protein>
    <recommendedName>
        <fullName evidence="4">Transposase</fullName>
    </recommendedName>
</protein>
<dbReference type="EMBL" id="JAPIUZ010000004">
    <property type="protein sequence ID" value="MCX2564261.1"/>
    <property type="molecule type" value="Genomic_DNA"/>
</dbReference>
<evidence type="ECO:0000256" key="1">
    <source>
        <dbReference type="SAM" id="MobiDB-lite"/>
    </source>
</evidence>
<sequence length="87" mass="9387">MRHISKHTERQPPCLKKGFSRHTGRTKGGLNAKLHAVCDGQVSDFRGADVLLADLPDETEEITCDRIQTATGSGCLSQTGISPPVSR</sequence>
<accession>A0ABT3QG82</accession>
<proteinExistence type="predicted"/>
<reference evidence="2 3" key="1">
    <citation type="submission" date="2022-11" db="EMBL/GenBank/DDBJ databases">
        <title>Genome sequencing of Acetobacter type strain.</title>
        <authorList>
            <person name="Heo J."/>
            <person name="Lee D."/>
            <person name="Han B.-H."/>
            <person name="Hong S.-B."/>
            <person name="Kwon S.-W."/>
        </authorList>
    </citation>
    <scope>NUCLEOTIDE SEQUENCE [LARGE SCALE GENOMIC DNA]</scope>
    <source>
        <strain evidence="2 3">KACC 21253</strain>
    </source>
</reference>
<evidence type="ECO:0000313" key="2">
    <source>
        <dbReference type="EMBL" id="MCX2564261.1"/>
    </source>
</evidence>
<feature type="region of interest" description="Disordered" evidence="1">
    <location>
        <begin position="1"/>
        <end position="26"/>
    </location>
</feature>
<dbReference type="RefSeq" id="WP_198911782.1">
    <property type="nucleotide sequence ID" value="NZ_JAPIUZ010000004.1"/>
</dbReference>
<organism evidence="2 3">
    <name type="scientific">Acetobacter thailandicus</name>
    <dbReference type="NCBI Taxonomy" id="1502842"/>
    <lineage>
        <taxon>Bacteria</taxon>
        <taxon>Pseudomonadati</taxon>
        <taxon>Pseudomonadota</taxon>
        <taxon>Alphaproteobacteria</taxon>
        <taxon>Acetobacterales</taxon>
        <taxon>Acetobacteraceae</taxon>
        <taxon>Acetobacter</taxon>
    </lineage>
</organism>
<gene>
    <name evidence="2" type="ORF">OQ497_09845</name>
</gene>
<evidence type="ECO:0000313" key="3">
    <source>
        <dbReference type="Proteomes" id="UP001301152"/>
    </source>
</evidence>
<comment type="caution">
    <text evidence="2">The sequence shown here is derived from an EMBL/GenBank/DDBJ whole genome shotgun (WGS) entry which is preliminary data.</text>
</comment>
<keyword evidence="3" id="KW-1185">Reference proteome</keyword>
<evidence type="ECO:0008006" key="4">
    <source>
        <dbReference type="Google" id="ProtNLM"/>
    </source>
</evidence>